<dbReference type="Proteomes" id="UP000000763">
    <property type="component" value="Chromosome 4"/>
</dbReference>
<protein>
    <submittedName>
        <fullName evidence="2">OSJNBa0061A09.12 protein</fullName>
    </submittedName>
</protein>
<dbReference type="AlphaFoldDB" id="Q7XWB4"/>
<reference evidence="3" key="1">
    <citation type="journal article" date="2005" name="Nature">
        <title>The map-based sequence of the rice genome.</title>
        <authorList>
            <consortium name="International rice genome sequencing project (IRGSP)"/>
            <person name="Matsumoto T."/>
            <person name="Wu J."/>
            <person name="Kanamori H."/>
            <person name="Katayose Y."/>
            <person name="Fujisawa M."/>
            <person name="Namiki N."/>
            <person name="Mizuno H."/>
            <person name="Yamamoto K."/>
            <person name="Antonio B.A."/>
            <person name="Baba T."/>
            <person name="Sakata K."/>
            <person name="Nagamura Y."/>
            <person name="Aoki H."/>
            <person name="Arikawa K."/>
            <person name="Arita K."/>
            <person name="Bito T."/>
            <person name="Chiden Y."/>
            <person name="Fujitsuka N."/>
            <person name="Fukunaka R."/>
            <person name="Hamada M."/>
            <person name="Harada C."/>
            <person name="Hayashi A."/>
            <person name="Hijishita S."/>
            <person name="Honda M."/>
            <person name="Hosokawa S."/>
            <person name="Ichikawa Y."/>
            <person name="Idonuma A."/>
            <person name="Iijima M."/>
            <person name="Ikeda M."/>
            <person name="Ikeno M."/>
            <person name="Ito K."/>
            <person name="Ito S."/>
            <person name="Ito T."/>
            <person name="Ito Y."/>
            <person name="Ito Y."/>
            <person name="Iwabuchi A."/>
            <person name="Kamiya K."/>
            <person name="Karasawa W."/>
            <person name="Kurita K."/>
            <person name="Katagiri S."/>
            <person name="Kikuta A."/>
            <person name="Kobayashi H."/>
            <person name="Kobayashi N."/>
            <person name="Machita K."/>
            <person name="Maehara T."/>
            <person name="Masukawa M."/>
            <person name="Mizubayashi T."/>
            <person name="Mukai Y."/>
            <person name="Nagasaki H."/>
            <person name="Nagata Y."/>
            <person name="Naito S."/>
            <person name="Nakashima M."/>
            <person name="Nakama Y."/>
            <person name="Nakamichi Y."/>
            <person name="Nakamura M."/>
            <person name="Meguro A."/>
            <person name="Negishi M."/>
            <person name="Ohta I."/>
            <person name="Ohta T."/>
            <person name="Okamoto M."/>
            <person name="Ono N."/>
            <person name="Saji S."/>
            <person name="Sakaguchi M."/>
            <person name="Sakai K."/>
            <person name="Shibata M."/>
            <person name="Shimokawa T."/>
            <person name="Song J."/>
            <person name="Takazaki Y."/>
            <person name="Terasawa K."/>
            <person name="Tsugane M."/>
            <person name="Tsuji K."/>
            <person name="Ueda S."/>
            <person name="Waki K."/>
            <person name="Yamagata H."/>
            <person name="Yamamoto M."/>
            <person name="Yamamoto S."/>
            <person name="Yamane H."/>
            <person name="Yoshiki S."/>
            <person name="Yoshihara R."/>
            <person name="Yukawa K."/>
            <person name="Zhong H."/>
            <person name="Yano M."/>
            <person name="Yuan Q."/>
            <person name="Ouyang S."/>
            <person name="Liu J."/>
            <person name="Jones K.M."/>
            <person name="Gansberger K."/>
            <person name="Moffat K."/>
            <person name="Hill J."/>
            <person name="Bera J."/>
            <person name="Fadrosh D."/>
            <person name="Jin S."/>
            <person name="Johri S."/>
            <person name="Kim M."/>
            <person name="Overton L."/>
            <person name="Reardon M."/>
            <person name="Tsitrin T."/>
            <person name="Vuong H."/>
            <person name="Weaver B."/>
            <person name="Ciecko A."/>
            <person name="Tallon L."/>
            <person name="Jackson J."/>
            <person name="Pai G."/>
            <person name="Aken S.V."/>
            <person name="Utterback T."/>
            <person name="Reidmuller S."/>
            <person name="Feldblyum T."/>
            <person name="Hsiao J."/>
            <person name="Zismann V."/>
            <person name="Iobst S."/>
            <person name="de Vazeille A.R."/>
            <person name="Buell C.R."/>
            <person name="Ying K."/>
            <person name="Li Y."/>
            <person name="Lu T."/>
            <person name="Huang Y."/>
            <person name="Zhao Q."/>
            <person name="Feng Q."/>
            <person name="Zhang L."/>
            <person name="Zhu J."/>
            <person name="Weng Q."/>
            <person name="Mu J."/>
            <person name="Lu Y."/>
            <person name="Fan D."/>
            <person name="Liu Y."/>
            <person name="Guan J."/>
            <person name="Zhang Y."/>
            <person name="Yu S."/>
            <person name="Liu X."/>
            <person name="Zhang Y."/>
            <person name="Hong G."/>
            <person name="Han B."/>
            <person name="Choisne N."/>
            <person name="Demange N."/>
            <person name="Orjeda G."/>
            <person name="Samain S."/>
            <person name="Cattolico L."/>
            <person name="Pelletier E."/>
            <person name="Couloux A."/>
            <person name="Segurens B."/>
            <person name="Wincker P."/>
            <person name="D'Hont A."/>
            <person name="Scarpelli C."/>
            <person name="Weissenbach J."/>
            <person name="Salanoubat M."/>
            <person name="Quetier F."/>
            <person name="Yu Y."/>
            <person name="Kim H.R."/>
            <person name="Rambo T."/>
            <person name="Currie J."/>
            <person name="Collura K."/>
            <person name="Luo M."/>
            <person name="Yang T."/>
            <person name="Ammiraju J.S.S."/>
            <person name="Engler F."/>
            <person name="Soderlund C."/>
            <person name="Wing R.A."/>
            <person name="Palmer L.E."/>
            <person name="de la Bastide M."/>
            <person name="Spiegel L."/>
            <person name="Nascimento L."/>
            <person name="Zutavern T."/>
            <person name="O'Shaughnessy A."/>
            <person name="Dike S."/>
            <person name="Dedhia N."/>
            <person name="Preston R."/>
            <person name="Balija V."/>
            <person name="McCombie W.R."/>
            <person name="Chow T."/>
            <person name="Chen H."/>
            <person name="Chung M."/>
            <person name="Chen C."/>
            <person name="Shaw J."/>
            <person name="Wu H."/>
            <person name="Hsiao K."/>
            <person name="Chao Y."/>
            <person name="Chu M."/>
            <person name="Cheng C."/>
            <person name="Hour A."/>
            <person name="Lee P."/>
            <person name="Lin S."/>
            <person name="Lin Y."/>
            <person name="Liou J."/>
            <person name="Liu S."/>
            <person name="Hsing Y."/>
            <person name="Raghuvanshi S."/>
            <person name="Mohanty A."/>
            <person name="Bharti A.K."/>
            <person name="Gaur A."/>
            <person name="Gupta V."/>
            <person name="Kumar D."/>
            <person name="Ravi V."/>
            <person name="Vij S."/>
            <person name="Kapur A."/>
            <person name="Khurana P."/>
            <person name="Khurana P."/>
            <person name="Khurana J.P."/>
            <person name="Tyagi A.K."/>
            <person name="Gaikwad K."/>
            <person name="Singh A."/>
            <person name="Dalal V."/>
            <person name="Srivastava S."/>
            <person name="Dixit A."/>
            <person name="Pal A.K."/>
            <person name="Ghazi I.A."/>
            <person name="Yadav M."/>
            <person name="Pandit A."/>
            <person name="Bhargava A."/>
            <person name="Sureshbabu K."/>
            <person name="Batra K."/>
            <person name="Sharma T.R."/>
            <person name="Mohapatra T."/>
            <person name="Singh N.K."/>
            <person name="Messing J."/>
            <person name="Nelson A.B."/>
            <person name="Fuks G."/>
            <person name="Kavchok S."/>
            <person name="Keizer G."/>
            <person name="Linton E."/>
            <person name="Llaca V."/>
            <person name="Song R."/>
            <person name="Tanyolac B."/>
            <person name="Young S."/>
            <person name="Ho-Il K."/>
            <person name="Hahn J.H."/>
            <person name="Sangsakoo G."/>
            <person name="Vanavichit A."/>
            <person name="de Mattos Luiz.A.T."/>
            <person name="Zimmer P.D."/>
            <person name="Malone G."/>
            <person name="Dellagostin O."/>
            <person name="de Oliveira A.C."/>
            <person name="Bevan M."/>
            <person name="Bancroft I."/>
            <person name="Minx P."/>
            <person name="Cordum H."/>
            <person name="Wilson R."/>
            <person name="Cheng Z."/>
            <person name="Jin W."/>
            <person name="Jiang J."/>
            <person name="Leong S.A."/>
            <person name="Iwama H."/>
            <person name="Gojobori T."/>
            <person name="Itoh T."/>
            <person name="Niimura Y."/>
            <person name="Fujii Y."/>
            <person name="Habara T."/>
            <person name="Sakai H."/>
            <person name="Sato Y."/>
            <person name="Wilson G."/>
            <person name="Kumar K."/>
            <person name="McCouch S."/>
            <person name="Juretic N."/>
            <person name="Hoen D."/>
            <person name="Wright S."/>
            <person name="Bruskiewich R."/>
            <person name="Bureau T."/>
            <person name="Miyao A."/>
            <person name="Hirochika H."/>
            <person name="Nishikawa T."/>
            <person name="Kadowaki K."/>
            <person name="Sugiura M."/>
            <person name="Burr B."/>
            <person name="Sasaki T."/>
        </authorList>
    </citation>
    <scope>NUCLEOTIDE SEQUENCE [LARGE SCALE GENOMIC DNA]</scope>
    <source>
        <strain evidence="3">cv. Nipponbare</strain>
    </source>
</reference>
<feature type="domain" description="Retrotransposon gag" evidence="1">
    <location>
        <begin position="597"/>
        <end position="687"/>
    </location>
</feature>
<dbReference type="PANTHER" id="PTHR35046">
    <property type="entry name" value="ZINC KNUCKLE (CCHC-TYPE) FAMILY PROTEIN"/>
    <property type="match status" value="1"/>
</dbReference>
<evidence type="ECO:0000259" key="1">
    <source>
        <dbReference type="Pfam" id="PF03732"/>
    </source>
</evidence>
<dbReference type="PANTHER" id="PTHR35046:SF24">
    <property type="entry name" value="RETROTRANSPOSON GAG DOMAIN-CONTAINING PROTEIN"/>
    <property type="match status" value="1"/>
</dbReference>
<evidence type="ECO:0000313" key="3">
    <source>
        <dbReference type="Proteomes" id="UP000000763"/>
    </source>
</evidence>
<reference evidence="3" key="2">
    <citation type="journal article" date="2008" name="Nucleic Acids Res.">
        <title>The rice annotation project database (RAP-DB): 2008 update.</title>
        <authorList>
            <consortium name="The rice annotation project (RAP)"/>
        </authorList>
    </citation>
    <scope>GENOME REANNOTATION</scope>
    <source>
        <strain evidence="3">cv. Nipponbare</strain>
    </source>
</reference>
<name>Q7XWB4_ORYSJ</name>
<dbReference type="InterPro" id="IPR005162">
    <property type="entry name" value="Retrotrans_gag_dom"/>
</dbReference>
<dbReference type="Pfam" id="PF03732">
    <property type="entry name" value="Retrotrans_gag"/>
    <property type="match status" value="1"/>
</dbReference>
<accession>Q7XWB4</accession>
<organism evidence="2 3">
    <name type="scientific">Oryza sativa subsp. japonica</name>
    <name type="common">Rice</name>
    <dbReference type="NCBI Taxonomy" id="39947"/>
    <lineage>
        <taxon>Eukaryota</taxon>
        <taxon>Viridiplantae</taxon>
        <taxon>Streptophyta</taxon>
        <taxon>Embryophyta</taxon>
        <taxon>Tracheophyta</taxon>
        <taxon>Spermatophyta</taxon>
        <taxon>Magnoliopsida</taxon>
        <taxon>Liliopsida</taxon>
        <taxon>Poales</taxon>
        <taxon>Poaceae</taxon>
        <taxon>BOP clade</taxon>
        <taxon>Oryzoideae</taxon>
        <taxon>Oryzeae</taxon>
        <taxon>Oryzinae</taxon>
        <taxon>Oryza</taxon>
        <taxon>Oryza sativa</taxon>
    </lineage>
</organism>
<dbReference type="EMBL" id="AL662971">
    <property type="protein sequence ID" value="CAD40173.2"/>
    <property type="molecule type" value="Genomic_DNA"/>
</dbReference>
<sequence length="1087" mass="125184">MATTDATIAHIMDEQEDIEIKYSKCWNPIRPPTTLLTSNGHQICIRPPFSARIRLICTGKINNPRRVFINSPKDRANNNLECREELRVHQVVSELSLLGIRKIIGDSCAQHRHLRRDMRRDQHDHYEEVHNHEKEERDMKEPPVPLITLKVEAPPLSEEGIKGKLNGAEINKAEQPLVEPTAEIPLSQIDLFAVPCDKEELCDNASLISMPQLVNEHAIPTVNSYCTDFKHVVHIANEVEERELRSSLNTLGYVQFDDFCELDNFKEKLFAKSDLPYPTNVIFHIFGEYNDLGIYFVHRVYICSDLEPPVHVDKICKLEKNVIANQIVSSLPCFDWKKQVVVNGLRKEHHMEKPRTVFREEGEDDVTMATTDATIAHIMDEQEDIEIKYSKCWNPIRPPTTLLTSNGHRICIRPPFSAREYLMESSRSPLSNGSSLFSEFYLVWPESQEQGVASPIMGLWACNFIWDPGPGIRLICTGKINNPRRVFINSPKDRANNNLECREELRVHQVVSELSLLGIRKIIGDSCAQHRHLRRDMRRDQHDHYEVSDDVLGKIKSALPYFEGDYDPRAYINWELAVDSEFQKHVLSEKQKVMCASSVLIKHASNDWKHLCRHNKIPQSWKDLKRYFRDVYVPMYYADILFNKLQCLKQDTRTVTSYYHDMQACLLRCGLDECEEAKELRFLCGLNKEIQDMLDCQRYTSLSHLLQLACNAESKIEEDMKKQHAMFLSSITNHLQEVHNHEKEERDMKEPPVPLITLKVEAPPLSEEGIKGKLNGAEINKAEQPLVEPTAEIPLSQIDLFAVPCDKEELCDNASLISMPQLVNEHAIPTVNSYCTDFKHVVTLLMKFDDFCELDNFKEKLFAKSDLPYPTNVIFHIFGEYNDLGIYFVHRVYICSDLEPPVHVDKICKLEKNVIANQIVSSLPCFDWKKQVVVNGLRKEHHMEKPRTVFREEGEDDVTMATTDATIAHIMDEQEDIEIKYSKCWNPIRPPTTLLTSNGHRICIRPPFSAREYLMESSRSPLSNGSSLFSEFYLVWPESQEQGVASPIMGLWACNFIWDPGPGGAHVGNKVDLHRQDQQPTERCIDR</sequence>
<proteinExistence type="predicted"/>
<evidence type="ECO:0000313" key="2">
    <source>
        <dbReference type="EMBL" id="CAD40173.2"/>
    </source>
</evidence>
<gene>
    <name evidence="2" type="primary">OSJNBa0061A09.12</name>
</gene>